<keyword evidence="2 5" id="KW-0645">Protease</keyword>
<dbReference type="PRINTS" id="PR00446">
    <property type="entry name" value="HYDRGNUPTAKE"/>
</dbReference>
<comment type="caution">
    <text evidence="5">The sequence shown here is derived from an EMBL/GenBank/DDBJ whole genome shotgun (WGS) entry which is preliminary data.</text>
</comment>
<evidence type="ECO:0000256" key="3">
    <source>
        <dbReference type="ARBA" id="ARBA00022750"/>
    </source>
</evidence>
<dbReference type="GO" id="GO:0004190">
    <property type="term" value="F:aspartic-type endopeptidase activity"/>
    <property type="evidence" value="ECO:0007669"/>
    <property type="project" value="UniProtKB-KW"/>
</dbReference>
<keyword evidence="3" id="KW-0064">Aspartyl protease</keyword>
<organism evidence="5 6">
    <name type="scientific">Desulfomicrobium norvegicum (strain DSM 1741 / NCIMB 8310)</name>
    <name type="common">Desulfovibrio baculatus (strain Norway 4)</name>
    <name type="synonym">Desulfovibrio desulfuricans (strain Norway 4)</name>
    <dbReference type="NCBI Taxonomy" id="52561"/>
    <lineage>
        <taxon>Bacteria</taxon>
        <taxon>Pseudomonadati</taxon>
        <taxon>Thermodesulfobacteriota</taxon>
        <taxon>Desulfovibrionia</taxon>
        <taxon>Desulfovibrionales</taxon>
        <taxon>Desulfomicrobiaceae</taxon>
        <taxon>Desulfomicrobium</taxon>
    </lineage>
</organism>
<gene>
    <name evidence="5" type="ORF">SAMN05421830_108112</name>
</gene>
<reference evidence="5 6" key="1">
    <citation type="submission" date="2016-10" db="EMBL/GenBank/DDBJ databases">
        <authorList>
            <person name="Varghese N."/>
            <person name="Submissions S."/>
        </authorList>
    </citation>
    <scope>NUCLEOTIDE SEQUENCE [LARGE SCALE GENOMIC DNA]</scope>
    <source>
        <strain evidence="5 6">DSM 1741</strain>
    </source>
</reference>
<dbReference type="Gene3D" id="3.40.50.1450">
    <property type="entry name" value="HybD-like"/>
    <property type="match status" value="1"/>
</dbReference>
<dbReference type="AlphaFoldDB" id="A0A8G2C3Z7"/>
<sequence>MKRLLVLGVGNLLLTDDGAGVHAVKDLALEEEWDPEKVDFLDGATFTQDIFYIFQEYERVLVLDTVKGGREPGTVYRFTEDNLRDNYQQRLSLHDIDLLDSLKMAELLGNKPELMVIGIEPLTISEWSMELSEPVKEKYPRFLEAARREIRTLLS</sequence>
<dbReference type="OrthoDB" id="9792731at2"/>
<evidence type="ECO:0000256" key="2">
    <source>
        <dbReference type="ARBA" id="ARBA00022670"/>
    </source>
</evidence>
<evidence type="ECO:0000256" key="1">
    <source>
        <dbReference type="ARBA" id="ARBA00006814"/>
    </source>
</evidence>
<dbReference type="GO" id="GO:0016485">
    <property type="term" value="P:protein processing"/>
    <property type="evidence" value="ECO:0007669"/>
    <property type="project" value="TreeGrafter"/>
</dbReference>
<accession>A0A8G2C3Z7</accession>
<dbReference type="Proteomes" id="UP000199581">
    <property type="component" value="Unassembled WGS sequence"/>
</dbReference>
<dbReference type="NCBIfam" id="TIGR00072">
    <property type="entry name" value="hydrog_prot"/>
    <property type="match status" value="1"/>
</dbReference>
<dbReference type="InterPro" id="IPR000671">
    <property type="entry name" value="Peptidase_A31"/>
</dbReference>
<dbReference type="CDD" id="cd06062">
    <property type="entry name" value="H2MP_MemB-H2up"/>
    <property type="match status" value="1"/>
</dbReference>
<proteinExistence type="inferred from homology"/>
<evidence type="ECO:0000313" key="5">
    <source>
        <dbReference type="EMBL" id="SFL88478.1"/>
    </source>
</evidence>
<name>A0A8G2C3Z7_DESNO</name>
<dbReference type="PANTHER" id="PTHR30302:SF1">
    <property type="entry name" value="HYDROGENASE 2 MATURATION PROTEASE"/>
    <property type="match status" value="1"/>
</dbReference>
<evidence type="ECO:0000256" key="4">
    <source>
        <dbReference type="ARBA" id="ARBA00022801"/>
    </source>
</evidence>
<dbReference type="SUPFAM" id="SSF53163">
    <property type="entry name" value="HybD-like"/>
    <property type="match status" value="1"/>
</dbReference>
<dbReference type="RefSeq" id="WP_092192873.1">
    <property type="nucleotide sequence ID" value="NZ_FOTO01000008.1"/>
</dbReference>
<dbReference type="PANTHER" id="PTHR30302">
    <property type="entry name" value="HYDROGENASE 1 MATURATION PROTEASE"/>
    <property type="match status" value="1"/>
</dbReference>
<protein>
    <submittedName>
        <fullName evidence="5">Hydrogenase maturation protease</fullName>
    </submittedName>
</protein>
<comment type="similarity">
    <text evidence="1">Belongs to the peptidase A31 family.</text>
</comment>
<evidence type="ECO:0000313" key="6">
    <source>
        <dbReference type="Proteomes" id="UP000199581"/>
    </source>
</evidence>
<keyword evidence="6" id="KW-1185">Reference proteome</keyword>
<dbReference type="GO" id="GO:0008047">
    <property type="term" value="F:enzyme activator activity"/>
    <property type="evidence" value="ECO:0007669"/>
    <property type="project" value="InterPro"/>
</dbReference>
<keyword evidence="4" id="KW-0378">Hydrolase</keyword>
<dbReference type="NCBIfam" id="NF045519">
    <property type="entry name" value="NiFeSe_H2_mat"/>
    <property type="match status" value="1"/>
</dbReference>
<dbReference type="EMBL" id="FOTO01000008">
    <property type="protein sequence ID" value="SFL88478.1"/>
    <property type="molecule type" value="Genomic_DNA"/>
</dbReference>
<dbReference type="InterPro" id="IPR023430">
    <property type="entry name" value="Pept_HybD-like_dom_sf"/>
</dbReference>
<dbReference type="Pfam" id="PF01750">
    <property type="entry name" value="HycI"/>
    <property type="match status" value="1"/>
</dbReference>